<feature type="domain" description="HTH CENPB-type" evidence="3">
    <location>
        <begin position="20"/>
        <end position="66"/>
    </location>
</feature>
<dbReference type="Gene3D" id="1.10.10.60">
    <property type="entry name" value="Homeodomain-like"/>
    <property type="match status" value="1"/>
</dbReference>
<proteinExistence type="predicted"/>
<protein>
    <recommendedName>
        <fullName evidence="3">HTH CENPB-type domain-containing protein</fullName>
    </recommendedName>
</protein>
<name>A0AA40I9B8_CNENI</name>
<keyword evidence="1" id="KW-0238">DNA-binding</keyword>
<gene>
    <name evidence="4" type="ORF">QTO34_007941</name>
</gene>
<feature type="region of interest" description="Disordered" evidence="2">
    <location>
        <begin position="68"/>
        <end position="88"/>
    </location>
</feature>
<organism evidence="4 5">
    <name type="scientific">Cnephaeus nilssonii</name>
    <name type="common">Northern bat</name>
    <name type="synonym">Eptesicus nilssonii</name>
    <dbReference type="NCBI Taxonomy" id="3371016"/>
    <lineage>
        <taxon>Eukaryota</taxon>
        <taxon>Metazoa</taxon>
        <taxon>Chordata</taxon>
        <taxon>Craniata</taxon>
        <taxon>Vertebrata</taxon>
        <taxon>Euteleostomi</taxon>
        <taxon>Mammalia</taxon>
        <taxon>Eutheria</taxon>
        <taxon>Laurasiatheria</taxon>
        <taxon>Chiroptera</taxon>
        <taxon>Yangochiroptera</taxon>
        <taxon>Vespertilionidae</taxon>
        <taxon>Cnephaeus</taxon>
    </lineage>
</organism>
<dbReference type="EMBL" id="JAULJE010000002">
    <property type="protein sequence ID" value="KAK1345484.1"/>
    <property type="molecule type" value="Genomic_DNA"/>
</dbReference>
<evidence type="ECO:0000259" key="3">
    <source>
        <dbReference type="Pfam" id="PF03221"/>
    </source>
</evidence>
<evidence type="ECO:0000256" key="2">
    <source>
        <dbReference type="SAM" id="MobiDB-lite"/>
    </source>
</evidence>
<dbReference type="AlphaFoldDB" id="A0AA40I9B8"/>
<dbReference type="GO" id="GO:0003677">
    <property type="term" value="F:DNA binding"/>
    <property type="evidence" value="ECO:0007669"/>
    <property type="project" value="UniProtKB-KW"/>
</dbReference>
<dbReference type="InterPro" id="IPR009057">
    <property type="entry name" value="Homeodomain-like_sf"/>
</dbReference>
<dbReference type="Pfam" id="PF03221">
    <property type="entry name" value="HTH_Tnp_Tc5"/>
    <property type="match status" value="1"/>
</dbReference>
<dbReference type="SUPFAM" id="SSF46689">
    <property type="entry name" value="Homeodomain-like"/>
    <property type="match status" value="1"/>
</dbReference>
<dbReference type="Proteomes" id="UP001177744">
    <property type="component" value="Unassembled WGS sequence"/>
</dbReference>
<evidence type="ECO:0000313" key="5">
    <source>
        <dbReference type="Proteomes" id="UP001177744"/>
    </source>
</evidence>
<accession>A0AA40I9B8</accession>
<keyword evidence="5" id="KW-1185">Reference proteome</keyword>
<reference evidence="4" key="1">
    <citation type="submission" date="2023-06" db="EMBL/GenBank/DDBJ databases">
        <title>Reference genome for the Northern bat (Eptesicus nilssonii), a most northern bat species.</title>
        <authorList>
            <person name="Laine V.N."/>
            <person name="Pulliainen A.T."/>
            <person name="Lilley T.M."/>
        </authorList>
    </citation>
    <scope>NUCLEOTIDE SEQUENCE</scope>
    <source>
        <strain evidence="4">BLF_Eptnil</strain>
        <tissue evidence="4">Kidney</tissue>
    </source>
</reference>
<comment type="caution">
    <text evidence="4">The sequence shown here is derived from an EMBL/GenBank/DDBJ whole genome shotgun (WGS) entry which is preliminary data.</text>
</comment>
<sequence length="176" mass="19341">MVKFNRGWGIHGEGSNQPHFQLSQSLIQSKALTHLNSMKAERGIEATEEKFKASRGWFMRFKERSQFHNASGSNRPMDGGAGEQGHQTKVGHWSLSSGEPLVVTENSLLPPTTVLPSARTCCRCQPHLHLLPVQEPPLTPTARGQRQSQSLGAISRCEQQLPALIAPEGFSTSPYS</sequence>
<dbReference type="InterPro" id="IPR006600">
    <property type="entry name" value="HTH_CenpB_DNA-bd_dom"/>
</dbReference>
<evidence type="ECO:0000313" key="4">
    <source>
        <dbReference type="EMBL" id="KAK1345484.1"/>
    </source>
</evidence>
<evidence type="ECO:0000256" key="1">
    <source>
        <dbReference type="ARBA" id="ARBA00023125"/>
    </source>
</evidence>